<name>A0A2I1GZH0_9GLOM</name>
<dbReference type="EMBL" id="LLXI01001125">
    <property type="protein sequence ID" value="PKY52035.1"/>
    <property type="molecule type" value="Genomic_DNA"/>
</dbReference>
<dbReference type="VEuPathDB" id="FungiDB:FUN_022544"/>
<dbReference type="AlphaFoldDB" id="A0A2I1GZH0"/>
<proteinExistence type="predicted"/>
<dbReference type="SUPFAM" id="SSF52047">
    <property type="entry name" value="RNI-like"/>
    <property type="match status" value="1"/>
</dbReference>
<dbReference type="VEuPathDB" id="FungiDB:RhiirFUN_025516"/>
<gene>
    <name evidence="1" type="ORF">RhiirA4_469411</name>
</gene>
<dbReference type="InterPro" id="IPR032675">
    <property type="entry name" value="LRR_dom_sf"/>
</dbReference>
<comment type="caution">
    <text evidence="1">The sequence shown here is derived from an EMBL/GenBank/DDBJ whole genome shotgun (WGS) entry which is preliminary data.</text>
</comment>
<organism evidence="1 2">
    <name type="scientific">Rhizophagus irregularis</name>
    <dbReference type="NCBI Taxonomy" id="588596"/>
    <lineage>
        <taxon>Eukaryota</taxon>
        <taxon>Fungi</taxon>
        <taxon>Fungi incertae sedis</taxon>
        <taxon>Mucoromycota</taxon>
        <taxon>Glomeromycotina</taxon>
        <taxon>Glomeromycetes</taxon>
        <taxon>Glomerales</taxon>
        <taxon>Glomeraceae</taxon>
        <taxon>Rhizophagus</taxon>
    </lineage>
</organism>
<reference evidence="1 2" key="1">
    <citation type="submission" date="2015-10" db="EMBL/GenBank/DDBJ databases">
        <title>Genome analyses suggest a sexual origin of heterokaryosis in a supposedly ancient asexual fungus.</title>
        <authorList>
            <person name="Ropars J."/>
            <person name="Sedzielewska K."/>
            <person name="Noel J."/>
            <person name="Charron P."/>
            <person name="Farinelli L."/>
            <person name="Marton T."/>
            <person name="Kruger M."/>
            <person name="Pelin A."/>
            <person name="Brachmann A."/>
            <person name="Corradi N."/>
        </authorList>
    </citation>
    <scope>NUCLEOTIDE SEQUENCE [LARGE SCALE GENOMIC DNA]</scope>
    <source>
        <strain evidence="1 2">A4</strain>
    </source>
</reference>
<keyword evidence="2" id="KW-1185">Reference proteome</keyword>
<dbReference type="VEuPathDB" id="FungiDB:RhiirA1_451009"/>
<accession>A0A2I1GZH0</accession>
<dbReference type="Proteomes" id="UP000234323">
    <property type="component" value="Unassembled WGS sequence"/>
</dbReference>
<evidence type="ECO:0000313" key="2">
    <source>
        <dbReference type="Proteomes" id="UP000234323"/>
    </source>
</evidence>
<sequence>MASLFHCECLQIIFLYLYDTSTDNLNANISTEDIYSCTLVSRHWCRISTPLLYAYPFQHFRHLMHPLFYHNIPDLSSSYFKLIRTLLSCIPRSEVERIISPGSSDEQNLFPDLSEEFFSSNPMFNYITFIRGIIFDDLLYLYSGSGIKIHEWLSSNISNNATRDQISKSFLVTNHLINFLCAYCSNYLQKLEFSFTVSNSEEYFINIINQLTFNNEQSGLTNLKELYYCNYYNIKKVDLYSAFSNSVRNLTLLYNEGNNTSEKANSLSRFISLQNNLQHILLSENSIGFTLDNHISGFYNVVFETLSTQSESLRTLKLKNIPFNKLNGEALNSLCLLKNIRVLELYNCIRIDDNDDNLKEWAENLTRLEVFELVSQHIRDVSEGFLIQLIQSSSSTLNKLTIRSRRENRYHRSLFQQIPVHLNSLIHLDVTKIYLDELILIFKSCTQLVYLSIILSDDELWGTKFKDLGELIPRKLQKIRIKRMDDLLFSSYELKCFFEGCVNNNGKLKYLEIHDGECEFDQEYFDVADEFGIQIIDD</sequence>
<dbReference type="Gene3D" id="3.80.10.10">
    <property type="entry name" value="Ribonuclease Inhibitor"/>
    <property type="match status" value="1"/>
</dbReference>
<protein>
    <submittedName>
        <fullName evidence="1">Uncharacterized protein</fullName>
    </submittedName>
</protein>
<evidence type="ECO:0000313" key="1">
    <source>
        <dbReference type="EMBL" id="PKY52035.1"/>
    </source>
</evidence>